<dbReference type="SUPFAM" id="SSF51735">
    <property type="entry name" value="NAD(P)-binding Rossmann-fold domains"/>
    <property type="match status" value="1"/>
</dbReference>
<dbReference type="PANTHER" id="PTHR43162:SF1">
    <property type="entry name" value="PRESTALK A DIFFERENTIATION PROTEIN A"/>
    <property type="match status" value="1"/>
</dbReference>
<keyword evidence="3" id="KW-1185">Reference proteome</keyword>
<dbReference type="Proteomes" id="UP000095210">
    <property type="component" value="Chromosome"/>
</dbReference>
<dbReference type="InterPro" id="IPR036291">
    <property type="entry name" value="NAD(P)-bd_dom_sf"/>
</dbReference>
<reference evidence="3" key="1">
    <citation type="submission" date="2016-03" db="EMBL/GenBank/DDBJ databases">
        <title>Complete genome sequence of the type strain Actinoalloteichus hymeniacidonis DSM 45092.</title>
        <authorList>
            <person name="Schaffert L."/>
            <person name="Albersmeier A."/>
            <person name="Winkler A."/>
            <person name="Kalinowski J."/>
            <person name="Zotchev S."/>
            <person name="Ruckert C."/>
        </authorList>
    </citation>
    <scope>NUCLEOTIDE SEQUENCE [LARGE SCALE GENOMIC DNA]</scope>
    <source>
        <strain evidence="3">HPA177(T) (DSM 45092(T))</strain>
    </source>
</reference>
<evidence type="ECO:0000259" key="1">
    <source>
        <dbReference type="Pfam" id="PF13460"/>
    </source>
</evidence>
<protein>
    <recommendedName>
        <fullName evidence="1">NAD(P)-binding domain-containing protein</fullName>
    </recommendedName>
</protein>
<dbReference type="EMBL" id="CP014859">
    <property type="protein sequence ID" value="AOS63641.1"/>
    <property type="molecule type" value="Genomic_DNA"/>
</dbReference>
<dbReference type="InterPro" id="IPR051604">
    <property type="entry name" value="Ergot_Alk_Oxidoreductase"/>
</dbReference>
<dbReference type="Gene3D" id="3.40.50.720">
    <property type="entry name" value="NAD(P)-binding Rossmann-like Domain"/>
    <property type="match status" value="1"/>
</dbReference>
<dbReference type="RefSeq" id="WP_069849476.1">
    <property type="nucleotide sequence ID" value="NZ_CP014859.1"/>
</dbReference>
<feature type="domain" description="NAD(P)-binding" evidence="1">
    <location>
        <begin position="7"/>
        <end position="178"/>
    </location>
</feature>
<organism evidence="2 3">
    <name type="scientific">Actinoalloteichus hymeniacidonis</name>
    <dbReference type="NCBI Taxonomy" id="340345"/>
    <lineage>
        <taxon>Bacteria</taxon>
        <taxon>Bacillati</taxon>
        <taxon>Actinomycetota</taxon>
        <taxon>Actinomycetes</taxon>
        <taxon>Pseudonocardiales</taxon>
        <taxon>Pseudonocardiaceae</taxon>
        <taxon>Actinoalloteichus</taxon>
    </lineage>
</organism>
<dbReference type="KEGG" id="ahm:TL08_14135"/>
<proteinExistence type="predicted"/>
<accession>A0AAC9HR09</accession>
<evidence type="ECO:0000313" key="3">
    <source>
        <dbReference type="Proteomes" id="UP000095210"/>
    </source>
</evidence>
<name>A0AAC9HR09_9PSEU</name>
<dbReference type="AlphaFoldDB" id="A0AAC9HR09"/>
<dbReference type="InterPro" id="IPR016040">
    <property type="entry name" value="NAD(P)-bd_dom"/>
</dbReference>
<gene>
    <name evidence="2" type="ORF">TL08_14135</name>
</gene>
<evidence type="ECO:0000313" key="2">
    <source>
        <dbReference type="EMBL" id="AOS63641.1"/>
    </source>
</evidence>
<dbReference type="PANTHER" id="PTHR43162">
    <property type="match status" value="1"/>
</dbReference>
<sequence>MTTLITGARGNIGRLLVDTLAAAGHPVRATARDPRTLDLPNGVDTAALDLTAADDIEDVLSDIDTMFLYPTFGDISAFLAQARDAGVRYTVLLSSPAAYEPLEFDARIGHAHRTVERMLEESGLDHTVLYPSWLATNPRRDWAEEIRTTGRLGLAHPDAAFSPIHIQDIADVAAELLTRQRFRGRTLVLTGPESLTQREVVAAIGEHFGMEIPIDELTKEEALARRPPWLPAEVLTTLIDVAASSVGIPATINNSIERITGHPARTFREWLAEDPAGPLIR</sequence>
<dbReference type="Pfam" id="PF13460">
    <property type="entry name" value="NAD_binding_10"/>
    <property type="match status" value="1"/>
</dbReference>